<evidence type="ECO:0000313" key="2">
    <source>
        <dbReference type="EMBL" id="EIY66374.1"/>
    </source>
</evidence>
<dbReference type="SUPFAM" id="SSF48452">
    <property type="entry name" value="TPR-like"/>
    <property type="match status" value="1"/>
</dbReference>
<dbReference type="EMBL" id="AGXV01000021">
    <property type="protein sequence ID" value="EIY66374.1"/>
    <property type="molecule type" value="Genomic_DNA"/>
</dbReference>
<dbReference type="InterPro" id="IPR024302">
    <property type="entry name" value="SusD-like"/>
</dbReference>
<keyword evidence="1" id="KW-0732">Signal</keyword>
<evidence type="ECO:0008006" key="4">
    <source>
        <dbReference type="Google" id="ProtNLM"/>
    </source>
</evidence>
<feature type="signal peptide" evidence="1">
    <location>
        <begin position="1"/>
        <end position="22"/>
    </location>
</feature>
<dbReference type="GeneID" id="93114952"/>
<dbReference type="AlphaFoldDB" id="I9I0P1"/>
<gene>
    <name evidence="2" type="ORF">HMPREF1071_01732</name>
</gene>
<organism evidence="2 3">
    <name type="scientific">Bacteroides salyersiae CL02T12C01</name>
    <dbReference type="NCBI Taxonomy" id="997887"/>
    <lineage>
        <taxon>Bacteria</taxon>
        <taxon>Pseudomonadati</taxon>
        <taxon>Bacteroidota</taxon>
        <taxon>Bacteroidia</taxon>
        <taxon>Bacteroidales</taxon>
        <taxon>Bacteroidaceae</taxon>
        <taxon>Bacteroides</taxon>
    </lineage>
</organism>
<accession>I9I0P1</accession>
<evidence type="ECO:0000313" key="3">
    <source>
        <dbReference type="Proteomes" id="UP000005150"/>
    </source>
</evidence>
<keyword evidence="3" id="KW-1185">Reference proteome</keyword>
<dbReference type="PATRIC" id="fig|997887.3.peg.1815"/>
<reference evidence="2 3" key="1">
    <citation type="submission" date="2012-02" db="EMBL/GenBank/DDBJ databases">
        <title>The Genome Sequence of Bacteroides salyersiae CL02T12C01.</title>
        <authorList>
            <consortium name="The Broad Institute Genome Sequencing Platform"/>
            <person name="Earl A."/>
            <person name="Ward D."/>
            <person name="Feldgarden M."/>
            <person name="Gevers D."/>
            <person name="Zitomersky N.L."/>
            <person name="Coyne M.J."/>
            <person name="Comstock L.E."/>
            <person name="Young S.K."/>
            <person name="Zeng Q."/>
            <person name="Gargeya S."/>
            <person name="Fitzgerald M."/>
            <person name="Haas B."/>
            <person name="Abouelleil A."/>
            <person name="Alvarado L."/>
            <person name="Arachchi H.M."/>
            <person name="Berlin A."/>
            <person name="Chapman S.B."/>
            <person name="Gearin G."/>
            <person name="Goldberg J."/>
            <person name="Griggs A."/>
            <person name="Gujja S."/>
            <person name="Hansen M."/>
            <person name="Heiman D."/>
            <person name="Howarth C."/>
            <person name="Larimer J."/>
            <person name="Lui A."/>
            <person name="MacDonald P.J.P."/>
            <person name="McCowen C."/>
            <person name="Montmayeur A."/>
            <person name="Murphy C."/>
            <person name="Neiman D."/>
            <person name="Pearson M."/>
            <person name="Priest M."/>
            <person name="Roberts A."/>
            <person name="Saif S."/>
            <person name="Shea T."/>
            <person name="Sisk P."/>
            <person name="Stolte C."/>
            <person name="Sykes S."/>
            <person name="Wortman J."/>
            <person name="Nusbaum C."/>
            <person name="Birren B."/>
        </authorList>
    </citation>
    <scope>NUCLEOTIDE SEQUENCE [LARGE SCALE GENOMIC DNA]</scope>
    <source>
        <strain evidence="2 3">CL02T12C01</strain>
    </source>
</reference>
<comment type="caution">
    <text evidence="2">The sequence shown here is derived from an EMBL/GenBank/DDBJ whole genome shotgun (WGS) entry which is preliminary data.</text>
</comment>
<evidence type="ECO:0000256" key="1">
    <source>
        <dbReference type="SAM" id="SignalP"/>
    </source>
</evidence>
<sequence>MKKIICSIALIAGSLLSTGIFISCGDQFPEEYPWMIGRQEEMDNTNEEGAGATDITVLEKELRGAIPFMINYSHEPGGNWEPHDYQYGRANNIDNYSGYWTTSKGTFTFGGPLPTLYTYPNDYLGGANSNQIFTQSVNAILHATELGKPEWRAVALIIQAYAGHEIVDFYGAAPFTDWRNVKRIPPLAYEKGADIYDKIFNDLDEAIVILKERKPSQTELEKIEDSNGKNISYGDWRRWVKFANSIKLRMAMNIVKYDAGKAQQKAEEAVADEIGVLTEHDDKDIAYYPAGETVCCLWKICNTWNDLRLNASLENILKHFENPLLTEWFDSNPSPIKDKNSGIVAPIDVYGMRAGIDMRKINTSDRKSGYGPFAVLTDKYKFMHQPFLKRVECLFLRAEGALRGWSMGGTAKDFYESGIRLAFEENGITDQSIIDEYINRTEVKDVDYTDPFNGIHNIKGRVKVDVKWNEADTDELKLEKIITQKYIANFPMSGEAWTTFRRTGYPRLFPVYLNGDMEDVDLELQLRRIPLVKTTNNTLEIASLEEALGAPNQGSTRVFWDVPTEQRGEKSPDNKYNLVIPVNF</sequence>
<proteinExistence type="predicted"/>
<dbReference type="Pfam" id="PF12741">
    <property type="entry name" value="SusD-like"/>
    <property type="match status" value="1"/>
</dbReference>
<feature type="chain" id="PRO_5003721115" description="SusD/RagB family nutrient-binding outer membrane lipoprotein" evidence="1">
    <location>
        <begin position="23"/>
        <end position="584"/>
    </location>
</feature>
<dbReference type="Gene3D" id="1.25.40.390">
    <property type="match status" value="1"/>
</dbReference>
<dbReference type="PROSITE" id="PS51257">
    <property type="entry name" value="PROKAR_LIPOPROTEIN"/>
    <property type="match status" value="1"/>
</dbReference>
<dbReference type="Proteomes" id="UP000005150">
    <property type="component" value="Unassembled WGS sequence"/>
</dbReference>
<protein>
    <recommendedName>
        <fullName evidence="4">SusD/RagB family nutrient-binding outer membrane lipoprotein</fullName>
    </recommendedName>
</protein>
<dbReference type="RefSeq" id="WP_005928293.1">
    <property type="nucleotide sequence ID" value="NZ_JH724307.1"/>
</dbReference>
<dbReference type="InterPro" id="IPR011990">
    <property type="entry name" value="TPR-like_helical_dom_sf"/>
</dbReference>
<dbReference type="HOGENOM" id="CLU_025928_2_0_10"/>
<dbReference type="OrthoDB" id="1109828at2"/>
<name>I9I0P1_9BACE</name>